<dbReference type="GeneID" id="115988029"/>
<keyword evidence="7" id="KW-1185">Reference proteome</keyword>
<dbReference type="GO" id="GO:0005576">
    <property type="term" value="C:extracellular region"/>
    <property type="evidence" value="ECO:0007669"/>
    <property type="project" value="UniProtKB-ARBA"/>
</dbReference>
<dbReference type="Gene3D" id="1.20.140.40">
    <property type="entry name" value="Invertase/pectin methylesterase inhibitor family protein"/>
    <property type="match status" value="1"/>
</dbReference>
<reference evidence="6" key="2">
    <citation type="submission" date="2021-01" db="UniProtKB">
        <authorList>
            <consortium name="EnsemblPlants"/>
        </authorList>
    </citation>
    <scope>IDENTIFICATION</scope>
</reference>
<dbReference type="Proteomes" id="UP000594261">
    <property type="component" value="Chromosome 4"/>
</dbReference>
<keyword evidence="1 4" id="KW-0732">Signal</keyword>
<dbReference type="EnsemblPlants" id="QL04p026153:mrna">
    <property type="protein sequence ID" value="QL04p026153:mrna:CDS:1"/>
    <property type="gene ID" value="QL04p026153"/>
</dbReference>
<feature type="signal peptide" evidence="4">
    <location>
        <begin position="1"/>
        <end position="25"/>
    </location>
</feature>
<proteinExistence type="inferred from homology"/>
<dbReference type="PANTHER" id="PTHR35357:SF17">
    <property type="entry name" value="PECTINESTERASE INHIBITOR 12"/>
    <property type="match status" value="1"/>
</dbReference>
<accession>A0A7N2R2S8</accession>
<dbReference type="GO" id="GO:0004857">
    <property type="term" value="F:enzyme inhibitor activity"/>
    <property type="evidence" value="ECO:0007669"/>
    <property type="project" value="InterPro"/>
</dbReference>
<protein>
    <recommendedName>
        <fullName evidence="5">Pectinesterase inhibitor domain-containing protein</fullName>
    </recommendedName>
</protein>
<dbReference type="Gramene" id="QL04p026153:mrna">
    <property type="protein sequence ID" value="QL04p026153:mrna:CDS:1"/>
    <property type="gene ID" value="QL04p026153"/>
</dbReference>
<dbReference type="RefSeq" id="XP_030967519.1">
    <property type="nucleotide sequence ID" value="XM_031111659.1"/>
</dbReference>
<name>A0A7N2R2S8_QUELO</name>
<dbReference type="SUPFAM" id="SSF101148">
    <property type="entry name" value="Plant invertase/pectin methylesterase inhibitor"/>
    <property type="match status" value="1"/>
</dbReference>
<evidence type="ECO:0000259" key="5">
    <source>
        <dbReference type="SMART" id="SM00856"/>
    </source>
</evidence>
<dbReference type="FunFam" id="1.20.140.40:FF:000002">
    <property type="entry name" value="Putative invertase inhibitor"/>
    <property type="match status" value="1"/>
</dbReference>
<dbReference type="KEGG" id="qlo:115988029"/>
<dbReference type="NCBIfam" id="TIGR01614">
    <property type="entry name" value="PME_inhib"/>
    <property type="match status" value="1"/>
</dbReference>
<reference evidence="6 7" key="1">
    <citation type="journal article" date="2016" name="G3 (Bethesda)">
        <title>First Draft Assembly and Annotation of the Genome of a California Endemic Oak Quercus lobata Nee (Fagaceae).</title>
        <authorList>
            <person name="Sork V.L."/>
            <person name="Fitz-Gibbon S.T."/>
            <person name="Puiu D."/>
            <person name="Crepeau M."/>
            <person name="Gugger P.F."/>
            <person name="Sherman R."/>
            <person name="Stevens K."/>
            <person name="Langley C.H."/>
            <person name="Pellegrini M."/>
            <person name="Salzberg S.L."/>
        </authorList>
    </citation>
    <scope>NUCLEOTIDE SEQUENCE [LARGE SCALE GENOMIC DNA]</scope>
    <source>
        <strain evidence="6 7">cv. SW786</strain>
    </source>
</reference>
<evidence type="ECO:0000313" key="6">
    <source>
        <dbReference type="EnsemblPlants" id="QL04p026153:mrna:CDS:1"/>
    </source>
</evidence>
<dbReference type="InterPro" id="IPR006501">
    <property type="entry name" value="Pectinesterase_inhib_dom"/>
</dbReference>
<dbReference type="AlphaFoldDB" id="A0A7N2R2S8"/>
<dbReference type="InterPro" id="IPR034088">
    <property type="entry name" value="Pla_a_1-like"/>
</dbReference>
<dbReference type="PANTHER" id="PTHR35357">
    <property type="entry name" value="OS02G0537100 PROTEIN"/>
    <property type="match status" value="1"/>
</dbReference>
<sequence length="182" mass="20291">MRPLFSSYSLPLLLLFISTFHTINANNLIHETCKKCSQKDPNLSYNFCVNSLQAAPKSQSVDDLRELGKISIKLIKQNVTNTRSHIKKLLGNKNSDSFIESCLSDCFDLYSDAVPTLSQALKDYKAKRYDDANIEVSSVLDASTTCEDGFEEKKGVVSPLTKRNNDTFQLSAIALSIVNMLN</sequence>
<feature type="chain" id="PRO_5029516215" description="Pectinesterase inhibitor domain-containing protein" evidence="4">
    <location>
        <begin position="26"/>
        <end position="182"/>
    </location>
</feature>
<dbReference type="Pfam" id="PF04043">
    <property type="entry name" value="PMEI"/>
    <property type="match status" value="1"/>
</dbReference>
<dbReference type="FunCoup" id="A0A7N2R2S8">
    <property type="interactions" value="317"/>
</dbReference>
<comment type="similarity">
    <text evidence="3">Belongs to the PMEI family.</text>
</comment>
<feature type="domain" description="Pectinesterase inhibitor" evidence="5">
    <location>
        <begin position="24"/>
        <end position="177"/>
    </location>
</feature>
<evidence type="ECO:0000256" key="1">
    <source>
        <dbReference type="ARBA" id="ARBA00022729"/>
    </source>
</evidence>
<evidence type="ECO:0000256" key="4">
    <source>
        <dbReference type="SAM" id="SignalP"/>
    </source>
</evidence>
<evidence type="ECO:0000256" key="2">
    <source>
        <dbReference type="ARBA" id="ARBA00023157"/>
    </source>
</evidence>
<dbReference type="EMBL" id="LRBV02000004">
    <property type="status" value="NOT_ANNOTATED_CDS"/>
    <property type="molecule type" value="Genomic_DNA"/>
</dbReference>
<dbReference type="SMART" id="SM00856">
    <property type="entry name" value="PMEI"/>
    <property type="match status" value="1"/>
</dbReference>
<dbReference type="InParanoid" id="A0A7N2R2S8"/>
<dbReference type="OMA" id="DKRIQMG"/>
<gene>
    <name evidence="6" type="primary">LOC115988029</name>
</gene>
<dbReference type="InterPro" id="IPR035513">
    <property type="entry name" value="Invertase/methylesterase_inhib"/>
</dbReference>
<organism evidence="6 7">
    <name type="scientific">Quercus lobata</name>
    <name type="common">Valley oak</name>
    <dbReference type="NCBI Taxonomy" id="97700"/>
    <lineage>
        <taxon>Eukaryota</taxon>
        <taxon>Viridiplantae</taxon>
        <taxon>Streptophyta</taxon>
        <taxon>Embryophyta</taxon>
        <taxon>Tracheophyta</taxon>
        <taxon>Spermatophyta</taxon>
        <taxon>Magnoliopsida</taxon>
        <taxon>eudicotyledons</taxon>
        <taxon>Gunneridae</taxon>
        <taxon>Pentapetalae</taxon>
        <taxon>rosids</taxon>
        <taxon>fabids</taxon>
        <taxon>Fagales</taxon>
        <taxon>Fagaceae</taxon>
        <taxon>Quercus</taxon>
    </lineage>
</organism>
<evidence type="ECO:0000313" key="7">
    <source>
        <dbReference type="Proteomes" id="UP000594261"/>
    </source>
</evidence>
<evidence type="ECO:0000256" key="3">
    <source>
        <dbReference type="ARBA" id="ARBA00038471"/>
    </source>
</evidence>
<dbReference type="CDD" id="cd15795">
    <property type="entry name" value="PMEI-Pla_a_1_like"/>
    <property type="match status" value="1"/>
</dbReference>
<keyword evidence="2" id="KW-1015">Disulfide bond</keyword>
<dbReference type="OrthoDB" id="1915198at2759"/>